<protein>
    <submittedName>
        <fullName evidence="2">Mediator of RNA polymerase II transcription subunit 7</fullName>
    </submittedName>
</protein>
<proteinExistence type="predicted"/>
<accession>A0A7I4YFS1</accession>
<keyword evidence="1" id="KW-1185">Reference proteome</keyword>
<dbReference type="WBParaSite" id="HCON_00087800-00001">
    <property type="protein sequence ID" value="HCON_00087800-00001"/>
    <property type="gene ID" value="HCON_00087800"/>
</dbReference>
<evidence type="ECO:0000313" key="2">
    <source>
        <dbReference type="WBParaSite" id="HCON_00087800-00001"/>
    </source>
</evidence>
<dbReference type="OMA" id="ERPDMCL"/>
<dbReference type="AlphaFoldDB" id="A0A7I4YFS1"/>
<dbReference type="OrthoDB" id="10313650at2759"/>
<name>A0A7I4YFS1_HAECO</name>
<dbReference type="Proteomes" id="UP000025227">
    <property type="component" value="Unplaced"/>
</dbReference>
<organism evidence="1 2">
    <name type="scientific">Haemonchus contortus</name>
    <name type="common">Barber pole worm</name>
    <dbReference type="NCBI Taxonomy" id="6289"/>
    <lineage>
        <taxon>Eukaryota</taxon>
        <taxon>Metazoa</taxon>
        <taxon>Ecdysozoa</taxon>
        <taxon>Nematoda</taxon>
        <taxon>Chromadorea</taxon>
        <taxon>Rhabditida</taxon>
        <taxon>Rhabditina</taxon>
        <taxon>Rhabditomorpha</taxon>
        <taxon>Strongyloidea</taxon>
        <taxon>Trichostrongylidae</taxon>
        <taxon>Haemonchus</taxon>
    </lineage>
</organism>
<sequence>MSSGPFEDRTRADSNNEELYEWLAEDGFSKSLADFLRLLLSLPTHPERPDMCLNDMLKIPQTQTNNEMLMTIVNRARQQLVEEVEENRKMVMRYEQLNEMLSKDIHSDVNKVVQKLNNDTEHRH</sequence>
<evidence type="ECO:0000313" key="1">
    <source>
        <dbReference type="Proteomes" id="UP000025227"/>
    </source>
</evidence>
<reference evidence="2" key="1">
    <citation type="submission" date="2020-12" db="UniProtKB">
        <authorList>
            <consortium name="WormBaseParasite"/>
        </authorList>
    </citation>
    <scope>IDENTIFICATION</scope>
    <source>
        <strain evidence="2">MHco3</strain>
    </source>
</reference>